<dbReference type="SUPFAM" id="SSF56317">
    <property type="entry name" value="Carbon-nitrogen hydrolase"/>
    <property type="match status" value="1"/>
</dbReference>
<proteinExistence type="inferred from homology"/>
<evidence type="ECO:0000256" key="7">
    <source>
        <dbReference type="ARBA" id="ARBA00056777"/>
    </source>
</evidence>
<dbReference type="InterPro" id="IPR015947">
    <property type="entry name" value="PUA-like_sf"/>
</dbReference>
<evidence type="ECO:0000313" key="15">
    <source>
        <dbReference type="Proteomes" id="UP001217918"/>
    </source>
</evidence>
<dbReference type="Gene3D" id="3.30.2350.10">
    <property type="entry name" value="Pseudouridine synthase"/>
    <property type="match status" value="1"/>
</dbReference>
<dbReference type="SUPFAM" id="SSF55120">
    <property type="entry name" value="Pseudouridine synthase"/>
    <property type="match status" value="1"/>
</dbReference>
<dbReference type="InterPro" id="IPR036526">
    <property type="entry name" value="C-N_Hydrolase_sf"/>
</dbReference>
<dbReference type="InterPro" id="IPR020103">
    <property type="entry name" value="PsdUridine_synth_cat_dom_sf"/>
</dbReference>
<dbReference type="CDD" id="cd21148">
    <property type="entry name" value="PUA_Cbf5"/>
    <property type="match status" value="1"/>
</dbReference>
<dbReference type="GO" id="GO:0009982">
    <property type="term" value="F:pseudouridine synthase activity"/>
    <property type="evidence" value="ECO:0007669"/>
    <property type="project" value="InterPro"/>
</dbReference>
<feature type="compositionally biased region" description="Low complexity" evidence="12">
    <location>
        <begin position="621"/>
        <end position="636"/>
    </location>
</feature>
<evidence type="ECO:0000256" key="12">
    <source>
        <dbReference type="SAM" id="MobiDB-lite"/>
    </source>
</evidence>
<feature type="compositionally biased region" description="Polar residues" evidence="12">
    <location>
        <begin position="674"/>
        <end position="689"/>
    </location>
</feature>
<dbReference type="NCBIfam" id="NF003280">
    <property type="entry name" value="PRK04270.1"/>
    <property type="match status" value="1"/>
</dbReference>
<feature type="domain" description="CN hydrolase" evidence="13">
    <location>
        <begin position="1"/>
        <end position="294"/>
    </location>
</feature>
<dbReference type="InterPro" id="IPR004802">
    <property type="entry name" value="tRNA_PsdUridine_synth_B_fam"/>
</dbReference>
<dbReference type="GO" id="GO:0031120">
    <property type="term" value="P:snRNA pseudouridine synthesis"/>
    <property type="evidence" value="ECO:0007669"/>
    <property type="project" value="TreeGrafter"/>
</dbReference>
<feature type="compositionally biased region" description="Polar residues" evidence="12">
    <location>
        <begin position="641"/>
        <end position="650"/>
    </location>
</feature>
<feature type="region of interest" description="Disordered" evidence="12">
    <location>
        <begin position="670"/>
        <end position="689"/>
    </location>
</feature>
<comment type="caution">
    <text evidence="14">The sequence shown here is derived from an EMBL/GenBank/DDBJ whole genome shotgun (WGS) entry which is preliminary data.</text>
</comment>
<dbReference type="CDD" id="cd02572">
    <property type="entry name" value="PseudoU_synth_hDyskerin"/>
    <property type="match status" value="1"/>
</dbReference>
<dbReference type="Pfam" id="PF00795">
    <property type="entry name" value="CN_hydrolase"/>
    <property type="match status" value="1"/>
</dbReference>
<dbReference type="NCBIfam" id="TIGR00425">
    <property type="entry name" value="CBF5"/>
    <property type="match status" value="1"/>
</dbReference>
<dbReference type="GO" id="GO:0000495">
    <property type="term" value="P:box H/ACA sno(s)RNA 3'-end processing"/>
    <property type="evidence" value="ECO:0007669"/>
    <property type="project" value="TreeGrafter"/>
</dbReference>
<evidence type="ECO:0000256" key="11">
    <source>
        <dbReference type="ARBA" id="ARBA00082909"/>
    </source>
</evidence>
<evidence type="ECO:0000256" key="2">
    <source>
        <dbReference type="ARBA" id="ARBA00001832"/>
    </source>
</evidence>
<feature type="region of interest" description="Disordered" evidence="12">
    <location>
        <begin position="568"/>
        <end position="662"/>
    </location>
</feature>
<reference evidence="14" key="1">
    <citation type="journal article" date="2023" name="Mol. Plant Microbe Interact.">
        <title>Elucidating the Obligate Nature and Biological Capacity of an Invasive Fungal Corn Pathogen.</title>
        <authorList>
            <person name="MacCready J.S."/>
            <person name="Roggenkamp E.M."/>
            <person name="Gdanetz K."/>
            <person name="Chilvers M.I."/>
        </authorList>
    </citation>
    <scope>NUCLEOTIDE SEQUENCE</scope>
    <source>
        <strain evidence="14">PM02</strain>
    </source>
</reference>
<dbReference type="InterPro" id="IPR036974">
    <property type="entry name" value="PUA_sf"/>
</dbReference>
<dbReference type="PANTHER" id="PTHR23127:SF0">
    <property type="entry name" value="H_ACA RIBONUCLEOPROTEIN COMPLEX SUBUNIT DKC1"/>
    <property type="match status" value="1"/>
</dbReference>
<dbReference type="Pfam" id="PF08068">
    <property type="entry name" value="DKCLD"/>
    <property type="match status" value="1"/>
</dbReference>
<dbReference type="EMBL" id="JAQQPM010000006">
    <property type="protein sequence ID" value="KAK2072560.1"/>
    <property type="molecule type" value="Genomic_DNA"/>
</dbReference>
<dbReference type="Pfam" id="PF01509">
    <property type="entry name" value="TruB_N"/>
    <property type="match status" value="1"/>
</dbReference>
<keyword evidence="15" id="KW-1185">Reference proteome</keyword>
<dbReference type="PANTHER" id="PTHR23127">
    <property type="entry name" value="CENTROMERE/MICROTUBULE BINDING PROTEIN CBF5"/>
    <property type="match status" value="1"/>
</dbReference>
<comment type="catalytic activity">
    <reaction evidence="3">
        <text>uridine in 5S rRNA = pseudouridine in 5S rRNA</text>
        <dbReference type="Rhea" id="RHEA:47036"/>
        <dbReference type="Rhea" id="RHEA-COMP:11730"/>
        <dbReference type="Rhea" id="RHEA-COMP:11731"/>
        <dbReference type="ChEBI" id="CHEBI:65314"/>
        <dbReference type="ChEBI" id="CHEBI:65315"/>
    </reaction>
</comment>
<dbReference type="GO" id="GO:0031429">
    <property type="term" value="C:box H/ACA snoRNP complex"/>
    <property type="evidence" value="ECO:0007669"/>
    <property type="project" value="TreeGrafter"/>
</dbReference>
<dbReference type="InterPro" id="IPR002478">
    <property type="entry name" value="PUA"/>
</dbReference>
<dbReference type="FunFam" id="3.30.2350.10:FF:000001">
    <property type="entry name" value="H/ACA ribonucleoprotein complex subunit CBF5"/>
    <property type="match status" value="1"/>
</dbReference>
<evidence type="ECO:0000256" key="1">
    <source>
        <dbReference type="ARBA" id="ARBA00001166"/>
    </source>
</evidence>
<evidence type="ECO:0000313" key="14">
    <source>
        <dbReference type="EMBL" id="KAK2072560.1"/>
    </source>
</evidence>
<dbReference type="PROSITE" id="PS50890">
    <property type="entry name" value="PUA"/>
    <property type="match status" value="1"/>
</dbReference>
<evidence type="ECO:0000256" key="9">
    <source>
        <dbReference type="ARBA" id="ARBA00077661"/>
    </source>
</evidence>
<evidence type="ECO:0000256" key="6">
    <source>
        <dbReference type="ARBA" id="ARBA00023235"/>
    </source>
</evidence>
<dbReference type="InterPro" id="IPR012960">
    <property type="entry name" value="Dyskerin-like"/>
</dbReference>
<dbReference type="PROSITE" id="PS50263">
    <property type="entry name" value="CN_HYDROLASE"/>
    <property type="match status" value="1"/>
</dbReference>
<organism evidence="14 15">
    <name type="scientific">Phyllachora maydis</name>
    <dbReference type="NCBI Taxonomy" id="1825666"/>
    <lineage>
        <taxon>Eukaryota</taxon>
        <taxon>Fungi</taxon>
        <taxon>Dikarya</taxon>
        <taxon>Ascomycota</taxon>
        <taxon>Pezizomycotina</taxon>
        <taxon>Sordariomycetes</taxon>
        <taxon>Sordariomycetidae</taxon>
        <taxon>Phyllachorales</taxon>
        <taxon>Phyllachoraceae</taxon>
        <taxon>Phyllachora</taxon>
    </lineage>
</organism>
<dbReference type="Gene3D" id="3.60.110.10">
    <property type="entry name" value="Carbon-nitrogen hydrolase"/>
    <property type="match status" value="1"/>
</dbReference>
<dbReference type="GO" id="GO:0003723">
    <property type="term" value="F:RNA binding"/>
    <property type="evidence" value="ECO:0007669"/>
    <property type="project" value="InterPro"/>
</dbReference>
<keyword evidence="6" id="KW-0413">Isomerase</keyword>
<evidence type="ECO:0000259" key="13">
    <source>
        <dbReference type="PROSITE" id="PS50263"/>
    </source>
</evidence>
<dbReference type="InterPro" id="IPR002501">
    <property type="entry name" value="PsdUridine_synth_N"/>
</dbReference>
<dbReference type="GO" id="GO:0031118">
    <property type="term" value="P:rRNA pseudouridine synthesis"/>
    <property type="evidence" value="ECO:0007669"/>
    <property type="project" value="TreeGrafter"/>
</dbReference>
<dbReference type="SMART" id="SM01136">
    <property type="entry name" value="DKCLD"/>
    <property type="match status" value="1"/>
</dbReference>
<accession>A0AAD9I8K4</accession>
<comment type="catalytic activity">
    <reaction evidence="1">
        <text>a uridine in mRNA = a pseudouridine in mRNA</text>
        <dbReference type="Rhea" id="RHEA:56644"/>
        <dbReference type="Rhea" id="RHEA-COMP:14658"/>
        <dbReference type="Rhea" id="RHEA-COMP:14659"/>
        <dbReference type="ChEBI" id="CHEBI:65314"/>
        <dbReference type="ChEBI" id="CHEBI:65315"/>
    </reaction>
</comment>
<evidence type="ECO:0000256" key="8">
    <source>
        <dbReference type="ARBA" id="ARBA00072225"/>
    </source>
</evidence>
<comment type="catalytic activity">
    <reaction evidence="2">
        <text>uridine in snRNA = pseudouridine in snRNA</text>
        <dbReference type="Rhea" id="RHEA:51124"/>
        <dbReference type="Rhea" id="RHEA-COMP:12891"/>
        <dbReference type="Rhea" id="RHEA-COMP:12892"/>
        <dbReference type="ChEBI" id="CHEBI:65314"/>
        <dbReference type="ChEBI" id="CHEBI:65315"/>
    </reaction>
</comment>
<dbReference type="InterPro" id="IPR032819">
    <property type="entry name" value="TruB_C"/>
</dbReference>
<evidence type="ECO:0000256" key="3">
    <source>
        <dbReference type="ARBA" id="ARBA00001896"/>
    </source>
</evidence>
<dbReference type="Pfam" id="PF16198">
    <property type="entry name" value="TruB_C_2"/>
    <property type="match status" value="1"/>
</dbReference>
<dbReference type="AlphaFoldDB" id="A0AAD9I8K4"/>
<dbReference type="CDD" id="cd07566">
    <property type="entry name" value="ScNTA1_like"/>
    <property type="match status" value="1"/>
</dbReference>
<dbReference type="InterPro" id="IPR003010">
    <property type="entry name" value="C-N_Hydrolase"/>
</dbReference>
<dbReference type="SMART" id="SM00359">
    <property type="entry name" value="PUA"/>
    <property type="match status" value="1"/>
</dbReference>
<sequence length="1110" mass="119886">MRIACLQFAPQVGAVRANMARADTLLDPAVAAGELADLDLLVLPEMALSGYNFASLEHITPYLESPSTGPTATWARSRARALGCVVVAGYPEKAEGGDGAAEQPGEASPSRHFNAATVVDKTGRAVANYRKAFLYYTDETWATEGGSGFFHGDIAGLGRVALGICMDINPYKFQAPWDAYEFALHVLRVRANVVVISMAWLTHAAAEDFLGEPDEPDLDTLSYWVQRLEPLLRQKTGGGEEEEVMVVFANRCGIEGQVLYAGTSAVVGVRGGTVSVYGILGRGTEKLLVVDTALSCLERSPMPSHTMPGWRLGLVAMGAVAPLAPALLVAPNSPCADQCGNVLTYDSGTDMTCSEEAYSTTTAGMVFENCINCQLNSRYAEQNQTDLQWMLYNLRYAASWCLWGFPGNQVEDTPCLISFACGPLEPSIEWNNLTTAGGAFDYCNGWNSQSSQKCEGCLRPGGEGNFLANFFVILDAACQQRPAPGSLLSLQGSTPFTTVPMVITSPTPSAPAIPVTDYGPVSLSARVGIAFGGLAFILVLTGFCIVMKGKCRRRQFLRELEKRHAAEAGWLHPNDRGGAGGGGGGGQGQDMFETPLSQKPLRGWDDSPRSAQTEGTERTLPRYFSPYSSQYSSPVSATGAGPQTTNWPSTQQQQQQQQQKGIAVGLASGGENASLRSKPSNTSLGGPQQYQQSQLYAADQGRKGKEREEYELVERTWRGHDGSTEGGTAYRMPAEPQAPPVLHHPGYEGLIVHTLNTFKISLVPPILVSDPESTWVDPLIDLLPVDDLLLKNLDKMTVRTHTYKVSTNGCLPRQRSIREYLQNGFINLDKPANPSSHEVVSWVKKILPGLDKTGHSGTLDPKVTGCLIVCLERATKLVKLQQGAGKEYVAVVRFHKEVPGGEAALAKVLEIMHGALFQRPPLISAVKRVLRIRTVNEIKLLEFDNSRGLACIWISCEAGTYIRTFCVHLGLILGVGAHMQELRRVRSGVMSENKDMYTLHDILEARTLMEKTGDETRLRKIVQPLEALLVGMPRLLIKDSAVSAVCHGGQLMLVGVIAFDNTVVPGIDVVIMTGKGEAVAIATAMMTVQQMAGANSTDHNAAAKCPKYTD</sequence>
<evidence type="ECO:0000256" key="10">
    <source>
        <dbReference type="ARBA" id="ARBA00081789"/>
    </source>
</evidence>
<dbReference type="Gene3D" id="2.30.130.10">
    <property type="entry name" value="PUA domain"/>
    <property type="match status" value="1"/>
</dbReference>
<evidence type="ECO:0000256" key="5">
    <source>
        <dbReference type="ARBA" id="ARBA00019272"/>
    </source>
</evidence>
<name>A0AAD9I8K4_9PEZI</name>
<dbReference type="Pfam" id="PF01472">
    <property type="entry name" value="PUA"/>
    <property type="match status" value="1"/>
</dbReference>
<dbReference type="Proteomes" id="UP001217918">
    <property type="component" value="Unassembled WGS sequence"/>
</dbReference>
<dbReference type="SUPFAM" id="SSF88697">
    <property type="entry name" value="PUA domain-like"/>
    <property type="match status" value="1"/>
</dbReference>
<protein>
    <recommendedName>
        <fullName evidence="5">H/ACA ribonucleoprotein complex subunit CBF5</fullName>
    </recommendedName>
    <alternativeName>
        <fullName evidence="9">Centromere-binding factor 5</fullName>
    </alternativeName>
    <alternativeName>
        <fullName evidence="8">H/ACA ribonucleoprotein complex subunit cbf5</fullName>
    </alternativeName>
    <alternativeName>
        <fullName evidence="11">H/ACA snoRNP protein CBF5</fullName>
    </alternativeName>
    <alternativeName>
        <fullName evidence="10">Small nucleolar RNP protein CBF5</fullName>
    </alternativeName>
</protein>
<gene>
    <name evidence="14" type="ORF">P8C59_006907</name>
</gene>
<evidence type="ECO:0000256" key="4">
    <source>
        <dbReference type="ARBA" id="ARBA00008999"/>
    </source>
</evidence>
<dbReference type="GO" id="GO:1990481">
    <property type="term" value="P:mRNA pseudouridine synthesis"/>
    <property type="evidence" value="ECO:0007669"/>
    <property type="project" value="TreeGrafter"/>
</dbReference>
<comment type="function">
    <text evidence="7">Catalytic subunit of H/ACA small nucleolar ribonucleoprotein (H/ACA snoRNP) complex, which catalyzes pseudouridylation of rRNA. This involves the isomerization of uridine such that the ribose is subsequently attached to C5, instead of the normal N1. Pseudouridine ('psi') residues may serve to stabilize the conformation of rRNAs and play a central role in ribosomal RNA processing. The H/ACA snoRNP complex also mediates pseudouridylation of other types of RNAs. Catalyzes pseudouridylation at position 93 in U2 snRNA. Also catalyzes pseudouridylation of mRNAs; H/ACA-type snoRNAs probably guide pseudouridylation of mRNAs.</text>
</comment>
<feature type="compositionally biased region" description="Gly residues" evidence="12">
    <location>
        <begin position="577"/>
        <end position="588"/>
    </location>
</feature>
<comment type="similarity">
    <text evidence="4">Belongs to the pseudouridine synthase TruB family.</text>
</comment>